<dbReference type="InterPro" id="IPR001279">
    <property type="entry name" value="Metallo-B-lactamas"/>
</dbReference>
<dbReference type="InterPro" id="IPR050855">
    <property type="entry name" value="NDM-1-like"/>
</dbReference>
<dbReference type="Pfam" id="PF00753">
    <property type="entry name" value="Lactamase_B"/>
    <property type="match status" value="1"/>
</dbReference>
<dbReference type="InterPro" id="IPR036866">
    <property type="entry name" value="RibonucZ/Hydroxyglut_hydro"/>
</dbReference>
<dbReference type="SUPFAM" id="SSF56281">
    <property type="entry name" value="Metallo-hydrolase/oxidoreductase"/>
    <property type="match status" value="1"/>
</dbReference>
<name>A0A1H3HXE5_9BACI</name>
<dbReference type="InterPro" id="IPR037482">
    <property type="entry name" value="ST1585_MBL-fold"/>
</dbReference>
<reference evidence="2 3" key="1">
    <citation type="submission" date="2016-10" db="EMBL/GenBank/DDBJ databases">
        <authorList>
            <person name="Varghese N."/>
            <person name="Submissions S."/>
        </authorList>
    </citation>
    <scope>NUCLEOTIDE SEQUENCE [LARGE SCALE GENOMIC DNA]</scope>
    <source>
        <strain evidence="2 3">DSM 20748</strain>
    </source>
</reference>
<proteinExistence type="predicted"/>
<dbReference type="PANTHER" id="PTHR42951:SF22">
    <property type="entry name" value="METALLO BETA-LACTAMASE SUPERFAMILY LIPOPROTEIN"/>
    <property type="match status" value="1"/>
</dbReference>
<dbReference type="CDD" id="cd07726">
    <property type="entry name" value="ST1585-like_MBL-fold"/>
    <property type="match status" value="1"/>
</dbReference>
<keyword evidence="3" id="KW-1185">Reference proteome</keyword>
<feature type="domain" description="Metallo-beta-lactamase" evidence="1">
    <location>
        <begin position="24"/>
        <end position="227"/>
    </location>
</feature>
<dbReference type="PANTHER" id="PTHR42951">
    <property type="entry name" value="METALLO-BETA-LACTAMASE DOMAIN-CONTAINING"/>
    <property type="match status" value="1"/>
</dbReference>
<evidence type="ECO:0000259" key="1">
    <source>
        <dbReference type="SMART" id="SM00849"/>
    </source>
</evidence>
<organism evidence="2 3">
    <name type="scientific">Salimicrobium album</name>
    <dbReference type="NCBI Taxonomy" id="50717"/>
    <lineage>
        <taxon>Bacteria</taxon>
        <taxon>Bacillati</taxon>
        <taxon>Bacillota</taxon>
        <taxon>Bacilli</taxon>
        <taxon>Bacillales</taxon>
        <taxon>Bacillaceae</taxon>
        <taxon>Salimicrobium</taxon>
    </lineage>
</organism>
<dbReference type="Proteomes" id="UP000198647">
    <property type="component" value="Unassembled WGS sequence"/>
</dbReference>
<dbReference type="Gene3D" id="3.60.15.10">
    <property type="entry name" value="Ribonuclease Z/Hydroxyacylglutathione hydrolase-like"/>
    <property type="match status" value="1"/>
</dbReference>
<dbReference type="RefSeq" id="WP_076571973.1">
    <property type="nucleotide sequence ID" value="NZ_FNOS01000006.1"/>
</dbReference>
<evidence type="ECO:0000313" key="2">
    <source>
        <dbReference type="EMBL" id="SDY20151.1"/>
    </source>
</evidence>
<protein>
    <submittedName>
        <fullName evidence="2">Glyoxylase, beta-lactamase superfamily II</fullName>
    </submittedName>
</protein>
<gene>
    <name evidence="2" type="ORF">SAMN04488081_2322</name>
</gene>
<dbReference type="EMBL" id="FNOS01000006">
    <property type="protein sequence ID" value="SDY20151.1"/>
    <property type="molecule type" value="Genomic_DNA"/>
</dbReference>
<accession>A0A1H3HXE5</accession>
<comment type="caution">
    <text evidence="2">The sequence shown here is derived from an EMBL/GenBank/DDBJ whole genome shotgun (WGS) entry which is preliminary data.</text>
</comment>
<evidence type="ECO:0000313" key="3">
    <source>
        <dbReference type="Proteomes" id="UP000198647"/>
    </source>
</evidence>
<dbReference type="SMART" id="SM00849">
    <property type="entry name" value="Lactamase_B"/>
    <property type="match status" value="1"/>
</dbReference>
<sequence>MNEQPVNLGHDTYLIDGYDMGFEGRTGTYVLNNKYVTLVETGPAPSVEKIREGLDSLGISLEDVKYVIVTHVHLDHAGGAGLLLDSCPNAELIVHPKGKRHLVDPSRLIKGARAVYGEDFDRLFAPIHPVPEEKVIEKGEEDVLMIDDERELKFFDTPGHAKHHLGIYDPVTDGIFTGDTAGIRYHQVEGMTFYLPSTSPNQFNPEEMTAQIQRFRHMKPSRLYFGHYGMTEEPEEALSQVKDWLSVFVETLRQEDSAEAMESRLFEKVSGYLRENGVPDDHDVYEILRLDMKVCAMGLYDYKQKES</sequence>